<accession>A0A550D0P7</accession>
<dbReference type="AlphaFoldDB" id="A0A550D0P7"/>
<feature type="compositionally biased region" description="Polar residues" evidence="1">
    <location>
        <begin position="382"/>
        <end position="395"/>
    </location>
</feature>
<sequence>MSVPLRNSYVVVWIDPLETLEHLDDEEVRQACRSHDCGKYVAVITRGIGLPIPSFRYHTYKIDFLVQGLPRDEPDKHFMSAMSCPVLPNTSHPEGRRPVKPIAPLPWANCYHRARCRDTVKFRLRYSNDRPQSYLNIPEVMLLEQYLCEDLDRYETLRDCHASGTTPAPHEVSELTQLTIEAADEQYTERPEWEDIPANSEFEDEDGVPRNGDRLSQRDLVDGSEPSEDRESDDEGRPEDSEASAEDEPEDAQGDDFGAAVLAAMIGHEQDGGVLRMVLNVSYDLSLVDSPPDPTGYFKEMEAIAQIEEDFKQRMLRNIEEVKRQDEEYMASLAAKAPDVAKAELEPPVPSHVPLEQEVARKASVEHASADVDANGVACEKSTTTKITVPRTSPRTKAAGFAKTIRSTLKRAFTSCWPRRNAPRA</sequence>
<dbReference type="EMBL" id="VDMD01000001">
    <property type="protein sequence ID" value="TRM70620.1"/>
    <property type="molecule type" value="Genomic_DNA"/>
</dbReference>
<protein>
    <submittedName>
        <fullName evidence="2">Uncharacterized protein</fullName>
    </submittedName>
</protein>
<dbReference type="Proteomes" id="UP000320762">
    <property type="component" value="Unassembled WGS sequence"/>
</dbReference>
<feature type="region of interest" description="Disordered" evidence="1">
    <location>
        <begin position="187"/>
        <end position="253"/>
    </location>
</feature>
<evidence type="ECO:0000313" key="3">
    <source>
        <dbReference type="Proteomes" id="UP000320762"/>
    </source>
</evidence>
<name>A0A550D0P7_9AGAR</name>
<gene>
    <name evidence="2" type="ORF">BD626DRAFT_449235</name>
</gene>
<evidence type="ECO:0000256" key="1">
    <source>
        <dbReference type="SAM" id="MobiDB-lite"/>
    </source>
</evidence>
<comment type="caution">
    <text evidence="2">The sequence shown here is derived from an EMBL/GenBank/DDBJ whole genome shotgun (WGS) entry which is preliminary data.</text>
</comment>
<dbReference type="OrthoDB" id="3053346at2759"/>
<feature type="region of interest" description="Disordered" evidence="1">
    <location>
        <begin position="382"/>
        <end position="401"/>
    </location>
</feature>
<proteinExistence type="predicted"/>
<dbReference type="STRING" id="97359.A0A550D0P7"/>
<feature type="compositionally biased region" description="Acidic residues" evidence="1">
    <location>
        <begin position="225"/>
        <end position="253"/>
    </location>
</feature>
<feature type="compositionally biased region" description="Basic and acidic residues" evidence="1">
    <location>
        <begin position="207"/>
        <end position="221"/>
    </location>
</feature>
<organism evidence="2 3">
    <name type="scientific">Schizophyllum amplum</name>
    <dbReference type="NCBI Taxonomy" id="97359"/>
    <lineage>
        <taxon>Eukaryota</taxon>
        <taxon>Fungi</taxon>
        <taxon>Dikarya</taxon>
        <taxon>Basidiomycota</taxon>
        <taxon>Agaricomycotina</taxon>
        <taxon>Agaricomycetes</taxon>
        <taxon>Agaricomycetidae</taxon>
        <taxon>Agaricales</taxon>
        <taxon>Schizophyllaceae</taxon>
        <taxon>Schizophyllum</taxon>
    </lineage>
</organism>
<evidence type="ECO:0000313" key="2">
    <source>
        <dbReference type="EMBL" id="TRM70620.1"/>
    </source>
</evidence>
<keyword evidence="3" id="KW-1185">Reference proteome</keyword>
<reference evidence="2 3" key="1">
    <citation type="journal article" date="2019" name="New Phytol.">
        <title>Comparative genomics reveals unique wood-decay strategies and fruiting body development in the Schizophyllaceae.</title>
        <authorList>
            <person name="Almasi E."/>
            <person name="Sahu N."/>
            <person name="Krizsan K."/>
            <person name="Balint B."/>
            <person name="Kovacs G.M."/>
            <person name="Kiss B."/>
            <person name="Cseklye J."/>
            <person name="Drula E."/>
            <person name="Henrissat B."/>
            <person name="Nagy I."/>
            <person name="Chovatia M."/>
            <person name="Adam C."/>
            <person name="LaButti K."/>
            <person name="Lipzen A."/>
            <person name="Riley R."/>
            <person name="Grigoriev I.V."/>
            <person name="Nagy L.G."/>
        </authorList>
    </citation>
    <scope>NUCLEOTIDE SEQUENCE [LARGE SCALE GENOMIC DNA]</scope>
    <source>
        <strain evidence="2 3">NL-1724</strain>
    </source>
</reference>